<dbReference type="EMBL" id="JADBGQ010000004">
    <property type="protein sequence ID" value="KAG5402247.1"/>
    <property type="molecule type" value="Genomic_DNA"/>
</dbReference>
<feature type="transmembrane region" description="Helical" evidence="4">
    <location>
        <begin position="110"/>
        <end position="130"/>
    </location>
</feature>
<sequence length="503" mass="56597">MGFSKEEISKSRRFWPSLWRGIKTVFVLFTMFLSFLLVSAPIFLAVADALLPSALLHRLSAPANLSSHLTNYDFRHSLIDIPLISIVRSAVILCVYGLCDGPKLSRGPYLMITMICSVSSLIYVSLKAAFVFGEPTNGDGGGSYFKAAEVALFLCSSVLAIGHIVVAYRTSCRERRKLLVFKIDIEAKHSQLPPNSFGNKIELDEYTQLSGTNPGVCVDCSKPPELEMGRLFVVHLEGKIYSCKHCKTHLALYEDIISKSFHCKHGKAYLFNKVSNVTIGETEDRMMMTGKHTVADIFCVSCGSIVGWRYETAHEKSQKYKEGKSVLERFKISGPDGSNYWVSSHGRHIGGRRDPNRRRLSVSSHFARLLHRIKDRDRRPTTSLWLLTEIPPPSPPKPTIKTEDESRGPHGVSSHFCRLLRQIKDQNRRPTTSLWLLTEIPPPSPPKPTIETEDESGDPHGVSSHFSHLLRQIKDRNRRPTTSLWLLTEIPPPSCECRRLCPC</sequence>
<keyword evidence="4" id="KW-0472">Membrane</keyword>
<keyword evidence="4" id="KW-1133">Transmembrane helix</keyword>
<organism evidence="6 7">
    <name type="scientific">Brassica rapa subsp. trilocularis</name>
    <dbReference type="NCBI Taxonomy" id="1813537"/>
    <lineage>
        <taxon>Eukaryota</taxon>
        <taxon>Viridiplantae</taxon>
        <taxon>Streptophyta</taxon>
        <taxon>Embryophyta</taxon>
        <taxon>Tracheophyta</taxon>
        <taxon>Spermatophyta</taxon>
        <taxon>Magnoliopsida</taxon>
        <taxon>eudicotyledons</taxon>
        <taxon>Gunneridae</taxon>
        <taxon>Pentapetalae</taxon>
        <taxon>rosids</taxon>
        <taxon>malvids</taxon>
        <taxon>Brassicales</taxon>
        <taxon>Brassicaceae</taxon>
        <taxon>Brassiceae</taxon>
        <taxon>Brassica</taxon>
    </lineage>
</organism>
<feature type="transmembrane region" description="Helical" evidence="4">
    <location>
        <begin position="150"/>
        <end position="168"/>
    </location>
</feature>
<keyword evidence="4" id="KW-0812">Transmembrane</keyword>
<evidence type="ECO:0000256" key="2">
    <source>
        <dbReference type="ARBA" id="ARBA00022833"/>
    </source>
</evidence>
<feature type="transmembrane region" description="Helical" evidence="4">
    <location>
        <begin position="21"/>
        <end position="46"/>
    </location>
</feature>
<feature type="domain" description="Yippee" evidence="5">
    <location>
        <begin position="239"/>
        <end position="336"/>
    </location>
</feature>
<dbReference type="PROSITE" id="PS51792">
    <property type="entry name" value="YIPPEE"/>
    <property type="match status" value="1"/>
</dbReference>
<evidence type="ECO:0000313" key="7">
    <source>
        <dbReference type="Proteomes" id="UP000823674"/>
    </source>
</evidence>
<dbReference type="Pfam" id="PF03226">
    <property type="entry name" value="Yippee-Mis18"/>
    <property type="match status" value="1"/>
</dbReference>
<dbReference type="InterPro" id="IPR034751">
    <property type="entry name" value="Yippee"/>
</dbReference>
<gene>
    <name evidence="6" type="primary">A04p036080.1_BraROA</name>
    <name evidence="6" type="ORF">IGI04_016854</name>
</gene>
<dbReference type="InterPro" id="IPR004910">
    <property type="entry name" value="Yippee/Mis18/Cereblon"/>
</dbReference>
<evidence type="ECO:0000256" key="1">
    <source>
        <dbReference type="ARBA" id="ARBA00022723"/>
    </source>
</evidence>
<keyword evidence="7" id="KW-1185">Reference proteome</keyword>
<comment type="caution">
    <text evidence="6">The sequence shown here is derived from an EMBL/GenBank/DDBJ whole genome shotgun (WGS) entry which is preliminary data.</text>
</comment>
<dbReference type="Proteomes" id="UP000823674">
    <property type="component" value="Chromosome A04"/>
</dbReference>
<reference evidence="6 7" key="1">
    <citation type="submission" date="2021-03" db="EMBL/GenBank/DDBJ databases">
        <authorList>
            <person name="King G.J."/>
            <person name="Bancroft I."/>
            <person name="Baten A."/>
            <person name="Bloomfield J."/>
            <person name="Borpatragohain P."/>
            <person name="He Z."/>
            <person name="Irish N."/>
            <person name="Irwin J."/>
            <person name="Liu K."/>
            <person name="Mauleon R.P."/>
            <person name="Moore J."/>
            <person name="Morris R."/>
            <person name="Ostergaard L."/>
            <person name="Wang B."/>
            <person name="Wells R."/>
        </authorList>
    </citation>
    <scope>NUCLEOTIDE SEQUENCE [LARGE SCALE GENOMIC DNA]</scope>
    <source>
        <strain evidence="6">R-o-18</strain>
        <tissue evidence="6">Leaf</tissue>
    </source>
</reference>
<feature type="region of interest" description="Disordered" evidence="3">
    <location>
        <begin position="436"/>
        <end position="467"/>
    </location>
</feature>
<evidence type="ECO:0000259" key="5">
    <source>
        <dbReference type="PROSITE" id="PS51792"/>
    </source>
</evidence>
<keyword evidence="2" id="KW-0862">Zinc</keyword>
<keyword evidence="1" id="KW-0479">Metal-binding</keyword>
<protein>
    <recommendedName>
        <fullName evidence="5">Yippee domain-containing protein</fullName>
    </recommendedName>
</protein>
<name>A0ABQ7MUB6_BRACM</name>
<evidence type="ECO:0000256" key="3">
    <source>
        <dbReference type="SAM" id="MobiDB-lite"/>
    </source>
</evidence>
<dbReference type="PANTHER" id="PTHR34953">
    <property type="entry name" value="ALPHA/BETA HYDROLASE RELATED PROTEIN"/>
    <property type="match status" value="1"/>
</dbReference>
<feature type="transmembrane region" description="Helical" evidence="4">
    <location>
        <begin position="78"/>
        <end position="98"/>
    </location>
</feature>
<evidence type="ECO:0000256" key="4">
    <source>
        <dbReference type="SAM" id="Phobius"/>
    </source>
</evidence>
<proteinExistence type="predicted"/>
<accession>A0ABQ7MUB6</accession>
<feature type="region of interest" description="Disordered" evidence="3">
    <location>
        <begin position="386"/>
        <end position="412"/>
    </location>
</feature>
<dbReference type="PANTHER" id="PTHR34953:SF4">
    <property type="entry name" value="MENTAL DOMAIN-CONTAINING PROTEIN"/>
    <property type="match status" value="1"/>
</dbReference>
<evidence type="ECO:0000313" key="6">
    <source>
        <dbReference type="EMBL" id="KAG5402247.1"/>
    </source>
</evidence>